<keyword evidence="2" id="KW-1185">Reference proteome</keyword>
<dbReference type="EMBL" id="WPIK01000047">
    <property type="protein sequence ID" value="MVN23539.1"/>
    <property type="molecule type" value="Genomic_DNA"/>
</dbReference>
<evidence type="ECO:0000313" key="2">
    <source>
        <dbReference type="Proteomes" id="UP000462014"/>
    </source>
</evidence>
<reference evidence="1 2" key="1">
    <citation type="submission" date="2019-12" db="EMBL/GenBank/DDBJ databases">
        <title>Mucilaginibacter sp. HMF7410 genome sequencing and assembly.</title>
        <authorList>
            <person name="Kang H."/>
            <person name="Cha I."/>
            <person name="Kim H."/>
            <person name="Joh K."/>
        </authorList>
    </citation>
    <scope>NUCLEOTIDE SEQUENCE [LARGE SCALE GENOMIC DNA]</scope>
    <source>
        <strain evidence="1 2">HMF7410</strain>
    </source>
</reference>
<comment type="caution">
    <text evidence="1">The sequence shown here is derived from an EMBL/GenBank/DDBJ whole genome shotgun (WGS) entry which is preliminary data.</text>
</comment>
<sequence length="193" mass="22022">MKYKILYTIIATLALTSCKNQSSRNNLSNISLKSNNIHHHPSDVLPFLDTTIILRSIKYSQLSNRDISEKEAKEFLYMYFKSKGVINRNDLKGKLSNDEEKICVEYDTIYKIHTNKFSGAIISYWLGPAELNGHCFQPNKAIIIASNNNYKIAGEQFIPNSFSIDSCLTSNIYGYDYECGGRGTLRHFKVTLE</sequence>
<dbReference type="AlphaFoldDB" id="A0A7K1T1W2"/>
<name>A0A7K1T1W2_9SPHI</name>
<organism evidence="1 2">
    <name type="scientific">Mucilaginibacter arboris</name>
    <dbReference type="NCBI Taxonomy" id="2682090"/>
    <lineage>
        <taxon>Bacteria</taxon>
        <taxon>Pseudomonadati</taxon>
        <taxon>Bacteroidota</taxon>
        <taxon>Sphingobacteriia</taxon>
        <taxon>Sphingobacteriales</taxon>
        <taxon>Sphingobacteriaceae</taxon>
        <taxon>Mucilaginibacter</taxon>
    </lineage>
</organism>
<dbReference type="PROSITE" id="PS51257">
    <property type="entry name" value="PROKAR_LIPOPROTEIN"/>
    <property type="match status" value="1"/>
</dbReference>
<dbReference type="Proteomes" id="UP000462014">
    <property type="component" value="Unassembled WGS sequence"/>
</dbReference>
<accession>A0A7K1T1W2</accession>
<evidence type="ECO:0000313" key="1">
    <source>
        <dbReference type="EMBL" id="MVN23539.1"/>
    </source>
</evidence>
<protein>
    <submittedName>
        <fullName evidence="1">Uncharacterized protein</fullName>
    </submittedName>
</protein>
<gene>
    <name evidence="1" type="ORF">GO621_18625</name>
</gene>
<proteinExistence type="predicted"/>